<dbReference type="Proteomes" id="UP000887013">
    <property type="component" value="Unassembled WGS sequence"/>
</dbReference>
<dbReference type="AlphaFoldDB" id="A0A8X6PUA6"/>
<reference evidence="1" key="1">
    <citation type="submission" date="2020-08" db="EMBL/GenBank/DDBJ databases">
        <title>Multicomponent nature underlies the extraordinary mechanical properties of spider dragline silk.</title>
        <authorList>
            <person name="Kono N."/>
            <person name="Nakamura H."/>
            <person name="Mori M."/>
            <person name="Yoshida Y."/>
            <person name="Ohtoshi R."/>
            <person name="Malay A.D."/>
            <person name="Moran D.A.P."/>
            <person name="Tomita M."/>
            <person name="Numata K."/>
            <person name="Arakawa K."/>
        </authorList>
    </citation>
    <scope>NUCLEOTIDE SEQUENCE</scope>
</reference>
<sequence>MKYYSVFKNSSSSKFRHGSTSYQTIWQSASREVVVLKNIRAVHAGQLFAVSQQSIFSKQKIRRTFRTKFEINVTKEIHLHFAFYFKIEKRTLSMTRFHVKAA</sequence>
<accession>A0A8X6PUA6</accession>
<protein>
    <submittedName>
        <fullName evidence="1">Uncharacterized protein</fullName>
    </submittedName>
</protein>
<gene>
    <name evidence="1" type="ORF">NPIL_150091</name>
</gene>
<proteinExistence type="predicted"/>
<organism evidence="1 2">
    <name type="scientific">Nephila pilipes</name>
    <name type="common">Giant wood spider</name>
    <name type="synonym">Nephila maculata</name>
    <dbReference type="NCBI Taxonomy" id="299642"/>
    <lineage>
        <taxon>Eukaryota</taxon>
        <taxon>Metazoa</taxon>
        <taxon>Ecdysozoa</taxon>
        <taxon>Arthropoda</taxon>
        <taxon>Chelicerata</taxon>
        <taxon>Arachnida</taxon>
        <taxon>Araneae</taxon>
        <taxon>Araneomorphae</taxon>
        <taxon>Entelegynae</taxon>
        <taxon>Araneoidea</taxon>
        <taxon>Nephilidae</taxon>
        <taxon>Nephila</taxon>
    </lineage>
</organism>
<dbReference type="EMBL" id="BMAW01119366">
    <property type="protein sequence ID" value="GFT84311.1"/>
    <property type="molecule type" value="Genomic_DNA"/>
</dbReference>
<keyword evidence="2" id="KW-1185">Reference proteome</keyword>
<evidence type="ECO:0000313" key="1">
    <source>
        <dbReference type="EMBL" id="GFT84311.1"/>
    </source>
</evidence>
<comment type="caution">
    <text evidence="1">The sequence shown here is derived from an EMBL/GenBank/DDBJ whole genome shotgun (WGS) entry which is preliminary data.</text>
</comment>
<name>A0A8X6PUA6_NEPPI</name>
<evidence type="ECO:0000313" key="2">
    <source>
        <dbReference type="Proteomes" id="UP000887013"/>
    </source>
</evidence>